<organism evidence="1 2">
    <name type="scientific">Roseivirga spongicola</name>
    <dbReference type="NCBI Taxonomy" id="333140"/>
    <lineage>
        <taxon>Bacteria</taxon>
        <taxon>Pseudomonadati</taxon>
        <taxon>Bacteroidota</taxon>
        <taxon>Cytophagia</taxon>
        <taxon>Cytophagales</taxon>
        <taxon>Roseivirgaceae</taxon>
        <taxon>Roseivirga</taxon>
    </lineage>
</organism>
<evidence type="ECO:0008006" key="3">
    <source>
        <dbReference type="Google" id="ProtNLM"/>
    </source>
</evidence>
<dbReference type="STRING" id="333140.AWW68_10020"/>
<gene>
    <name evidence="1" type="ORF">AWW68_10020</name>
</gene>
<accession>A0A150XBP7</accession>
<evidence type="ECO:0000313" key="2">
    <source>
        <dbReference type="Proteomes" id="UP000075606"/>
    </source>
</evidence>
<sequence length="173" mass="19306">MKTLKSLFAFILSVPLLYMPIELALSNKSSNADVLAEEAEFTTATFGTAEWMTSNLANVTELTADELLTYEEVESLKPEGWNLPTSSDMKALLSNMGFEAAPGVIPSSYYDFNWEYDGYVDPIIGESSMGEKMFLWLKDDGAHNYVVIDKDQLSYRMGKTLASSQLSARLIRK</sequence>
<dbReference type="RefSeq" id="WP_068220731.1">
    <property type="nucleotide sequence ID" value="NZ_CP139724.1"/>
</dbReference>
<reference evidence="1 2" key="1">
    <citation type="submission" date="2016-01" db="EMBL/GenBank/DDBJ databases">
        <title>Genome sequencing of Roseivirga spongicola UST030701-084.</title>
        <authorList>
            <person name="Selvaratnam C."/>
            <person name="Thevarajoo S."/>
            <person name="Goh K.M."/>
            <person name="Ee R."/>
            <person name="Chan K.-G."/>
            <person name="Chong C.S."/>
        </authorList>
    </citation>
    <scope>NUCLEOTIDE SEQUENCE [LARGE SCALE GENOMIC DNA]</scope>
    <source>
        <strain evidence="1 2">UST030701-084</strain>
    </source>
</reference>
<dbReference type="Proteomes" id="UP000075606">
    <property type="component" value="Unassembled WGS sequence"/>
</dbReference>
<dbReference type="EMBL" id="LRPC01000012">
    <property type="protein sequence ID" value="KYG76141.1"/>
    <property type="molecule type" value="Genomic_DNA"/>
</dbReference>
<evidence type="ECO:0000313" key="1">
    <source>
        <dbReference type="EMBL" id="KYG76141.1"/>
    </source>
</evidence>
<name>A0A150XBP7_9BACT</name>
<dbReference type="AlphaFoldDB" id="A0A150XBP7"/>
<comment type="caution">
    <text evidence="1">The sequence shown here is derived from an EMBL/GenBank/DDBJ whole genome shotgun (WGS) entry which is preliminary data.</text>
</comment>
<dbReference type="OrthoDB" id="9805760at2"/>
<keyword evidence="2" id="KW-1185">Reference proteome</keyword>
<proteinExistence type="predicted"/>
<protein>
    <recommendedName>
        <fullName evidence="3">Fibrobacter succinogenes major paralogous domain-containing protein</fullName>
    </recommendedName>
</protein>